<dbReference type="Gene3D" id="4.10.280.10">
    <property type="entry name" value="Helix-loop-helix DNA-binding domain"/>
    <property type="match status" value="1"/>
</dbReference>
<dbReference type="InterPro" id="IPR011598">
    <property type="entry name" value="bHLH_dom"/>
</dbReference>
<reference evidence="3" key="1">
    <citation type="submission" date="2021-01" db="EMBL/GenBank/DDBJ databases">
        <authorList>
            <person name="Corre E."/>
            <person name="Pelletier E."/>
            <person name="Niang G."/>
            <person name="Scheremetjew M."/>
            <person name="Finn R."/>
            <person name="Kale V."/>
            <person name="Holt S."/>
            <person name="Cochrane G."/>
            <person name="Meng A."/>
            <person name="Brown T."/>
            <person name="Cohen L."/>
        </authorList>
    </citation>
    <scope>NUCLEOTIDE SEQUENCE</scope>
    <source>
        <strain evidence="3">UTEX LB 2760</strain>
    </source>
</reference>
<dbReference type="Gene3D" id="3.30.450.40">
    <property type="match status" value="1"/>
</dbReference>
<evidence type="ECO:0000259" key="2">
    <source>
        <dbReference type="PROSITE" id="PS50888"/>
    </source>
</evidence>
<organism evidence="3">
    <name type="scientific">Rhodosorus marinus</name>
    <dbReference type="NCBI Taxonomy" id="101924"/>
    <lineage>
        <taxon>Eukaryota</taxon>
        <taxon>Rhodophyta</taxon>
        <taxon>Stylonematophyceae</taxon>
        <taxon>Stylonematales</taxon>
        <taxon>Stylonemataceae</taxon>
        <taxon>Rhodosorus</taxon>
    </lineage>
</organism>
<name>A0A7S0BBZ6_9RHOD</name>
<dbReference type="PROSITE" id="PS50888">
    <property type="entry name" value="BHLH"/>
    <property type="match status" value="1"/>
</dbReference>
<evidence type="ECO:0000256" key="1">
    <source>
        <dbReference type="SAM" id="MobiDB-lite"/>
    </source>
</evidence>
<feature type="compositionally biased region" description="Basic residues" evidence="1">
    <location>
        <begin position="93"/>
        <end position="102"/>
    </location>
</feature>
<gene>
    <name evidence="3" type="ORF">RMAR0315_LOCUS226</name>
</gene>
<feature type="compositionally biased region" description="Basic and acidic residues" evidence="1">
    <location>
        <begin position="64"/>
        <end position="81"/>
    </location>
</feature>
<evidence type="ECO:0000313" key="3">
    <source>
        <dbReference type="EMBL" id="CAD8389679.1"/>
    </source>
</evidence>
<dbReference type="AlphaFoldDB" id="A0A7S0BBZ6"/>
<proteinExistence type="predicted"/>
<protein>
    <recommendedName>
        <fullName evidence="2">BHLH domain-containing protein</fullName>
    </recommendedName>
</protein>
<dbReference type="GO" id="GO:0046983">
    <property type="term" value="F:protein dimerization activity"/>
    <property type="evidence" value="ECO:0007669"/>
    <property type="project" value="InterPro"/>
</dbReference>
<feature type="region of interest" description="Disordered" evidence="1">
    <location>
        <begin position="56"/>
        <end position="102"/>
    </location>
</feature>
<dbReference type="SUPFAM" id="SSF47459">
    <property type="entry name" value="HLH, helix-loop-helix DNA-binding domain"/>
    <property type="match status" value="1"/>
</dbReference>
<accession>A0A7S0BBZ6</accession>
<dbReference type="SUPFAM" id="SSF55781">
    <property type="entry name" value="GAF domain-like"/>
    <property type="match status" value="1"/>
</dbReference>
<dbReference type="InterPro" id="IPR029016">
    <property type="entry name" value="GAF-like_dom_sf"/>
</dbReference>
<feature type="domain" description="BHLH" evidence="2">
    <location>
        <begin position="91"/>
        <end position="146"/>
    </location>
</feature>
<sequence length="353" mass="39264">MFEPIFGDMEWISVASAEKTPEKTVAVKEELQDPRALFLEVNNFEYANSDVEQLLVDSDPSKGSGDELKEALGRKRLREEEQSAVSDEPIGRKQAHKEHSRKYRANVGNKFKELTDLVVSLDSETATKPQSKSKILQTSLRLIREYKQAVITLDMEVALSSHKNMLAWVDRVVQQSNCLFTALCPMMKLVCKKRRWKYAEVWLTSVTRTDSVMRLRLKGAHIAAGFDSGYSSVELFKETSRKVSFEPGVGLIGRVYKSMAAETLTNLSNPEVFVRAGTASRYGIQTGFAVPVAVAGKCEGVVSFFDTEQRAVETDSLNLANNIAGYIGLSYGAKLAKMERKKVAKATALSNRS</sequence>
<dbReference type="InterPro" id="IPR036638">
    <property type="entry name" value="HLH_DNA-bd_sf"/>
</dbReference>
<dbReference type="EMBL" id="HBEK01000385">
    <property type="protein sequence ID" value="CAD8389679.1"/>
    <property type="molecule type" value="Transcribed_RNA"/>
</dbReference>